<dbReference type="Pfam" id="PF13309">
    <property type="entry name" value="HTH_22"/>
    <property type="match status" value="1"/>
</dbReference>
<evidence type="ECO:0000259" key="1">
    <source>
        <dbReference type="Pfam" id="PF08348"/>
    </source>
</evidence>
<gene>
    <name evidence="3" type="ORF">H9X83_04425</name>
</gene>
<dbReference type="InterPro" id="IPR013559">
    <property type="entry name" value="YheO"/>
</dbReference>
<organism evidence="3 4">
    <name type="scientific">Anaerotignum lactatifermentans</name>
    <dbReference type="NCBI Taxonomy" id="160404"/>
    <lineage>
        <taxon>Bacteria</taxon>
        <taxon>Bacillati</taxon>
        <taxon>Bacillota</taxon>
        <taxon>Clostridia</taxon>
        <taxon>Lachnospirales</taxon>
        <taxon>Anaerotignaceae</taxon>
        <taxon>Anaerotignum</taxon>
    </lineage>
</organism>
<dbReference type="Proteomes" id="UP000729290">
    <property type="component" value="Unassembled WGS sequence"/>
</dbReference>
<dbReference type="InterPro" id="IPR039446">
    <property type="entry name" value="DauR-like"/>
</dbReference>
<dbReference type="PANTHER" id="PTHR35568">
    <property type="entry name" value="TRANSCRIPTIONAL REGULATOR DAUR"/>
    <property type="match status" value="1"/>
</dbReference>
<dbReference type="EMBL" id="JACSNV010000005">
    <property type="protein sequence ID" value="MBM6877399.1"/>
    <property type="molecule type" value="Genomic_DNA"/>
</dbReference>
<dbReference type="Pfam" id="PF08348">
    <property type="entry name" value="PAS_6"/>
    <property type="match status" value="1"/>
</dbReference>
<dbReference type="InterPro" id="IPR039445">
    <property type="entry name" value="DauR-like_HTH"/>
</dbReference>
<dbReference type="RefSeq" id="WP_205133565.1">
    <property type="nucleotide sequence ID" value="NZ_JACSNT010000006.1"/>
</dbReference>
<comment type="caution">
    <text evidence="3">The sequence shown here is derived from an EMBL/GenBank/DDBJ whole genome shotgun (WGS) entry which is preliminary data.</text>
</comment>
<keyword evidence="4" id="KW-1185">Reference proteome</keyword>
<sequence length="213" mass="24019">MPTTDLMEMLKGLASGLAALLGSHTEVALHDLRLHQIVFIEHSYITGRDVGYNGDELMYHSILELAKDSDQLIGYKSSSPSGKALRSSHFIFRDEEGTPCALLCVNQDISFPLEILAFLQEQFSFHSIQEDDAPSPSDGNYIQKTMRQVILNSIEKLKPLSLDSKEGKLEVIRMLEYQGVFSVKDSVPQVCEMLSISQATLYNYLRELRIKKF</sequence>
<evidence type="ECO:0000313" key="4">
    <source>
        <dbReference type="Proteomes" id="UP000729290"/>
    </source>
</evidence>
<evidence type="ECO:0000259" key="2">
    <source>
        <dbReference type="Pfam" id="PF13309"/>
    </source>
</evidence>
<proteinExistence type="predicted"/>
<feature type="domain" description="Transcriptional regulator DauR-like HTH" evidence="2">
    <location>
        <begin position="157"/>
        <end position="206"/>
    </location>
</feature>
<evidence type="ECO:0000313" key="3">
    <source>
        <dbReference type="EMBL" id="MBM6877399.1"/>
    </source>
</evidence>
<dbReference type="PANTHER" id="PTHR35568:SF1">
    <property type="entry name" value="TRANSCRIPTIONAL REGULATOR DAUR"/>
    <property type="match status" value="1"/>
</dbReference>
<protein>
    <submittedName>
        <fullName evidence="3">PAS domain-containing protein</fullName>
    </submittedName>
</protein>
<feature type="domain" description="YheO-like" evidence="1">
    <location>
        <begin position="8"/>
        <end position="113"/>
    </location>
</feature>
<name>A0ABS2GA61_9FIRM</name>
<accession>A0ABS2GA61</accession>
<reference evidence="3 4" key="1">
    <citation type="journal article" date="2021" name="Sci. Rep.">
        <title>The distribution of antibiotic resistance genes in chicken gut microbiota commensals.</title>
        <authorList>
            <person name="Juricova H."/>
            <person name="Matiasovicova J."/>
            <person name="Kubasova T."/>
            <person name="Cejkova D."/>
            <person name="Rychlik I."/>
        </authorList>
    </citation>
    <scope>NUCLEOTIDE SEQUENCE [LARGE SCALE GENOMIC DNA]</scope>
    <source>
        <strain evidence="3 4">An431b</strain>
    </source>
</reference>